<accession>A0A814TFW7</accession>
<gene>
    <name evidence="1" type="ORF">OXX778_LOCUS23595</name>
</gene>
<reference evidence="1" key="1">
    <citation type="submission" date="2021-02" db="EMBL/GenBank/DDBJ databases">
        <authorList>
            <person name="Nowell W R."/>
        </authorList>
    </citation>
    <scope>NUCLEOTIDE SEQUENCE</scope>
    <source>
        <strain evidence="1">Ploen Becks lab</strain>
    </source>
</reference>
<keyword evidence="2" id="KW-1185">Reference proteome</keyword>
<dbReference type="Proteomes" id="UP000663879">
    <property type="component" value="Unassembled WGS sequence"/>
</dbReference>
<name>A0A814TFW7_9BILA</name>
<proteinExistence type="predicted"/>
<protein>
    <submittedName>
        <fullName evidence="1">Uncharacterized protein</fullName>
    </submittedName>
</protein>
<feature type="non-terminal residue" evidence="1">
    <location>
        <position position="1"/>
    </location>
</feature>
<evidence type="ECO:0000313" key="1">
    <source>
        <dbReference type="EMBL" id="CAF1161197.1"/>
    </source>
</evidence>
<dbReference type="AlphaFoldDB" id="A0A814TFW7"/>
<evidence type="ECO:0000313" key="2">
    <source>
        <dbReference type="Proteomes" id="UP000663879"/>
    </source>
</evidence>
<sequence length="27" mass="2976">LLVVLDDEAIVVFDDEAPCELDLESTL</sequence>
<dbReference type="EMBL" id="CAJNOC010014509">
    <property type="protein sequence ID" value="CAF1161197.1"/>
    <property type="molecule type" value="Genomic_DNA"/>
</dbReference>
<organism evidence="1 2">
    <name type="scientific">Brachionus calyciflorus</name>
    <dbReference type="NCBI Taxonomy" id="104777"/>
    <lineage>
        <taxon>Eukaryota</taxon>
        <taxon>Metazoa</taxon>
        <taxon>Spiralia</taxon>
        <taxon>Gnathifera</taxon>
        <taxon>Rotifera</taxon>
        <taxon>Eurotatoria</taxon>
        <taxon>Monogononta</taxon>
        <taxon>Pseudotrocha</taxon>
        <taxon>Ploima</taxon>
        <taxon>Brachionidae</taxon>
        <taxon>Brachionus</taxon>
    </lineage>
</organism>
<comment type="caution">
    <text evidence="1">The sequence shown here is derived from an EMBL/GenBank/DDBJ whole genome shotgun (WGS) entry which is preliminary data.</text>
</comment>